<dbReference type="Pfam" id="PF01809">
    <property type="entry name" value="YidD"/>
    <property type="match status" value="1"/>
</dbReference>
<comment type="function">
    <text evidence="1">Could be involved in insertion of integral membrane proteins into the membrane.</text>
</comment>
<comment type="similarity">
    <text evidence="1">Belongs to the UPF0161 family.</text>
</comment>
<dbReference type="PANTHER" id="PTHR33383">
    <property type="entry name" value="MEMBRANE PROTEIN INSERTION EFFICIENCY FACTOR-RELATED"/>
    <property type="match status" value="1"/>
</dbReference>
<evidence type="ECO:0000313" key="4">
    <source>
        <dbReference type="Proteomes" id="UP000501812"/>
    </source>
</evidence>
<evidence type="ECO:0000256" key="1">
    <source>
        <dbReference type="HAMAP-Rule" id="MF_00386"/>
    </source>
</evidence>
<sequence>MKLVIRLLIRFYQKFLNPVLKALGGPNSGCRFQPTCSNYFLQAVEAHGSLRGSWLGICRIFRCHPWGGYGYDPVPPKPGAENNSPGRPAGPET</sequence>
<keyword evidence="1" id="KW-1003">Cell membrane</keyword>
<dbReference type="GO" id="GO:0005886">
    <property type="term" value="C:plasma membrane"/>
    <property type="evidence" value="ECO:0007669"/>
    <property type="project" value="UniProtKB-SubCell"/>
</dbReference>
<proteinExistence type="inferred from homology"/>
<keyword evidence="1" id="KW-0472">Membrane</keyword>
<dbReference type="Proteomes" id="UP000501812">
    <property type="component" value="Chromosome"/>
</dbReference>
<name>A0A858RGE0_9BACT</name>
<dbReference type="PANTHER" id="PTHR33383:SF1">
    <property type="entry name" value="MEMBRANE PROTEIN INSERTION EFFICIENCY FACTOR-RELATED"/>
    <property type="match status" value="1"/>
</dbReference>
<evidence type="ECO:0000256" key="2">
    <source>
        <dbReference type="SAM" id="MobiDB-lite"/>
    </source>
</evidence>
<dbReference type="RefSeq" id="WP_169453937.1">
    <property type="nucleotide sequence ID" value="NZ_CP051774.1"/>
</dbReference>
<dbReference type="KEGG" id="luo:HHL09_07420"/>
<dbReference type="SMART" id="SM01234">
    <property type="entry name" value="Haemolytic"/>
    <property type="match status" value="1"/>
</dbReference>
<comment type="subcellular location">
    <subcellularLocation>
        <location evidence="1">Cell membrane</location>
        <topology evidence="1">Peripheral membrane protein</topology>
        <orientation evidence="1">Cytoplasmic side</orientation>
    </subcellularLocation>
</comment>
<accession>A0A858RGE0</accession>
<protein>
    <recommendedName>
        <fullName evidence="1">Putative membrane protein insertion efficiency factor</fullName>
    </recommendedName>
</protein>
<dbReference type="AlphaFoldDB" id="A0A858RGE0"/>
<dbReference type="HAMAP" id="MF_00386">
    <property type="entry name" value="UPF0161_YidD"/>
    <property type="match status" value="1"/>
</dbReference>
<dbReference type="EMBL" id="CP051774">
    <property type="protein sequence ID" value="QJE95624.1"/>
    <property type="molecule type" value="Genomic_DNA"/>
</dbReference>
<organism evidence="3 4">
    <name type="scientific">Luteolibacter luteus</name>
    <dbReference type="NCBI Taxonomy" id="2728835"/>
    <lineage>
        <taxon>Bacteria</taxon>
        <taxon>Pseudomonadati</taxon>
        <taxon>Verrucomicrobiota</taxon>
        <taxon>Verrucomicrobiia</taxon>
        <taxon>Verrucomicrobiales</taxon>
        <taxon>Verrucomicrobiaceae</taxon>
        <taxon>Luteolibacter</taxon>
    </lineage>
</organism>
<dbReference type="InterPro" id="IPR002696">
    <property type="entry name" value="Membr_insert_effic_factor_YidD"/>
</dbReference>
<dbReference type="NCBIfam" id="TIGR00278">
    <property type="entry name" value="membrane protein insertion efficiency factor YidD"/>
    <property type="match status" value="1"/>
</dbReference>
<reference evidence="3 4" key="1">
    <citation type="submission" date="2020-04" db="EMBL/GenBank/DDBJ databases">
        <title>Luteolibacter sp. G-1-1-1 isolated from soil.</title>
        <authorList>
            <person name="Dahal R.H."/>
        </authorList>
    </citation>
    <scope>NUCLEOTIDE SEQUENCE [LARGE SCALE GENOMIC DNA]</scope>
    <source>
        <strain evidence="3 4">G-1-1-1</strain>
    </source>
</reference>
<keyword evidence="4" id="KW-1185">Reference proteome</keyword>
<feature type="region of interest" description="Disordered" evidence="2">
    <location>
        <begin position="74"/>
        <end position="93"/>
    </location>
</feature>
<gene>
    <name evidence="3" type="primary">yidD</name>
    <name evidence="3" type="ORF">HHL09_07420</name>
</gene>
<evidence type="ECO:0000313" key="3">
    <source>
        <dbReference type="EMBL" id="QJE95624.1"/>
    </source>
</evidence>